<dbReference type="InterPro" id="IPR027777">
    <property type="entry name" value="DCTN6"/>
</dbReference>
<dbReference type="GO" id="GO:0007052">
    <property type="term" value="P:mitotic spindle organization"/>
    <property type="evidence" value="ECO:0007669"/>
    <property type="project" value="TreeGrafter"/>
</dbReference>
<dbReference type="PANTHER" id="PTHR13072:SF0">
    <property type="entry name" value="DYNACTIN SUBUNIT 6"/>
    <property type="match status" value="1"/>
</dbReference>
<dbReference type="PANTHER" id="PTHR13072">
    <property type="entry name" value="DYNACTIN 6"/>
    <property type="match status" value="1"/>
</dbReference>
<evidence type="ECO:0000256" key="3">
    <source>
        <dbReference type="ARBA" id="ARBA00016573"/>
    </source>
</evidence>
<dbReference type="EMBL" id="CADEPI010000212">
    <property type="protein sequence ID" value="CAB3380589.1"/>
    <property type="molecule type" value="Genomic_DNA"/>
</dbReference>
<protein>
    <recommendedName>
        <fullName evidence="3">Dynactin subunit 6</fullName>
    </recommendedName>
</protein>
<evidence type="ECO:0000313" key="7">
    <source>
        <dbReference type="EMBL" id="CAB3380589.1"/>
    </source>
</evidence>
<comment type="similarity">
    <text evidence="2">Belongs to the dynactin subunits 5/6 family. Dynactin subunit 6 subfamily.</text>
</comment>
<dbReference type="Proteomes" id="UP000494165">
    <property type="component" value="Unassembled WGS sequence"/>
</dbReference>
<reference evidence="7 8" key="1">
    <citation type="submission" date="2020-04" db="EMBL/GenBank/DDBJ databases">
        <authorList>
            <person name="Alioto T."/>
            <person name="Alioto T."/>
            <person name="Gomez Garrido J."/>
        </authorList>
    </citation>
    <scope>NUCLEOTIDE SEQUENCE [LARGE SCALE GENOMIC DNA]</scope>
</reference>
<evidence type="ECO:0000256" key="6">
    <source>
        <dbReference type="ARBA" id="ARBA00034687"/>
    </source>
</evidence>
<evidence type="ECO:0000256" key="2">
    <source>
        <dbReference type="ARBA" id="ARBA00007719"/>
    </source>
</evidence>
<dbReference type="GO" id="GO:0070840">
    <property type="term" value="F:dynein complex binding"/>
    <property type="evidence" value="ECO:0007669"/>
    <property type="project" value="TreeGrafter"/>
</dbReference>
<dbReference type="SUPFAM" id="SSF51161">
    <property type="entry name" value="Trimeric LpxA-like enzymes"/>
    <property type="match status" value="1"/>
</dbReference>
<keyword evidence="5" id="KW-0206">Cytoskeleton</keyword>
<dbReference type="AlphaFoldDB" id="A0A8S1DHS6"/>
<comment type="caution">
    <text evidence="7">The sequence shown here is derived from an EMBL/GenBank/DDBJ whole genome shotgun (WGS) entry which is preliminary data.</text>
</comment>
<comment type="subcellular location">
    <subcellularLocation>
        <location evidence="1">Cytoplasm</location>
        <location evidence="1">Cytoskeleton</location>
    </subcellularLocation>
</comment>
<proteinExistence type="inferred from homology"/>
<evidence type="ECO:0000256" key="4">
    <source>
        <dbReference type="ARBA" id="ARBA00022490"/>
    </source>
</evidence>
<name>A0A8S1DHS6_9INSE</name>
<dbReference type="OrthoDB" id="2355at2759"/>
<dbReference type="InterPro" id="IPR011004">
    <property type="entry name" value="Trimer_LpxA-like_sf"/>
</dbReference>
<gene>
    <name evidence="7" type="ORF">CLODIP_2_CD13768</name>
</gene>
<accession>A0A8S1DHS6</accession>
<dbReference type="Gene3D" id="2.160.10.10">
    <property type="entry name" value="Hexapeptide repeat proteins"/>
    <property type="match status" value="1"/>
</dbReference>
<dbReference type="GO" id="GO:0005869">
    <property type="term" value="C:dynactin complex"/>
    <property type="evidence" value="ECO:0007669"/>
    <property type="project" value="InterPro"/>
</dbReference>
<evidence type="ECO:0000256" key="5">
    <source>
        <dbReference type="ARBA" id="ARBA00023212"/>
    </source>
</evidence>
<evidence type="ECO:0000313" key="8">
    <source>
        <dbReference type="Proteomes" id="UP000494165"/>
    </source>
</evidence>
<dbReference type="CDD" id="cd04646">
    <property type="entry name" value="LbH_Dynactin_6"/>
    <property type="match status" value="1"/>
</dbReference>
<organism evidence="7 8">
    <name type="scientific">Cloeon dipterum</name>
    <dbReference type="NCBI Taxonomy" id="197152"/>
    <lineage>
        <taxon>Eukaryota</taxon>
        <taxon>Metazoa</taxon>
        <taxon>Ecdysozoa</taxon>
        <taxon>Arthropoda</taxon>
        <taxon>Hexapoda</taxon>
        <taxon>Insecta</taxon>
        <taxon>Pterygota</taxon>
        <taxon>Palaeoptera</taxon>
        <taxon>Ephemeroptera</taxon>
        <taxon>Pisciforma</taxon>
        <taxon>Baetidae</taxon>
        <taxon>Cloeon</taxon>
    </lineage>
</organism>
<comment type="function">
    <text evidence="6">Part of the dynactin complex that activates the molecular motor dynein for ultra-processive transport along microtubules.</text>
</comment>
<keyword evidence="4" id="KW-0963">Cytoplasm</keyword>
<keyword evidence="8" id="KW-1185">Reference proteome</keyword>
<evidence type="ECO:0000256" key="1">
    <source>
        <dbReference type="ARBA" id="ARBA00004245"/>
    </source>
</evidence>
<sequence>MENSIKIHQGAVVCTECDLKGDITIGKNTVVHPKAQIIAEAGPIIIGENNLIEEQAAIVNKFPASQESTGNATVMIIGNNNVFEVDCHSEALKIGDQNVLESKCLVGRKVELTNGCIVGAHCRLVSEECLPENTVIYGDNCSRRQQADRPPPQTLQIDFLTKVLPNYHHLYKPNLKD</sequence>